<organism evidence="2 3">
    <name type="scientific">Actinomadura rayongensis</name>
    <dbReference type="NCBI Taxonomy" id="1429076"/>
    <lineage>
        <taxon>Bacteria</taxon>
        <taxon>Bacillati</taxon>
        <taxon>Actinomycetota</taxon>
        <taxon>Actinomycetes</taxon>
        <taxon>Streptosporangiales</taxon>
        <taxon>Thermomonosporaceae</taxon>
        <taxon>Actinomadura</taxon>
    </lineage>
</organism>
<feature type="transmembrane region" description="Helical" evidence="1">
    <location>
        <begin position="33"/>
        <end position="51"/>
    </location>
</feature>
<gene>
    <name evidence="2" type="ORF">GQ466_18755</name>
</gene>
<dbReference type="EMBL" id="WUTW01000003">
    <property type="protein sequence ID" value="MXQ66062.1"/>
    <property type="molecule type" value="Genomic_DNA"/>
</dbReference>
<feature type="transmembrane region" description="Helical" evidence="1">
    <location>
        <begin position="89"/>
        <end position="110"/>
    </location>
</feature>
<keyword evidence="1" id="KW-0472">Membrane</keyword>
<keyword evidence="1" id="KW-0812">Transmembrane</keyword>
<feature type="transmembrane region" description="Helical" evidence="1">
    <location>
        <begin position="6"/>
        <end position="26"/>
    </location>
</feature>
<keyword evidence="3" id="KW-1185">Reference proteome</keyword>
<feature type="transmembrane region" description="Helical" evidence="1">
    <location>
        <begin position="63"/>
        <end position="82"/>
    </location>
</feature>
<proteinExistence type="predicted"/>
<protein>
    <submittedName>
        <fullName evidence="2">Uncharacterized protein</fullName>
    </submittedName>
</protein>
<sequence length="116" mass="11485">MTAPFGAAVVLYGVLLAVLAGWSAVVGRPRPGALPAGLVVLEGALLVQAGVDLAGPRAAEPGVHLGYLVTSVVLLPVAGTAFARDRGRWACAALAAVCVAVAVVTVRLHATGAPRA</sequence>
<comment type="caution">
    <text evidence="2">The sequence shown here is derived from an EMBL/GenBank/DDBJ whole genome shotgun (WGS) entry which is preliminary data.</text>
</comment>
<reference evidence="2 3" key="1">
    <citation type="submission" date="2019-12" db="EMBL/GenBank/DDBJ databases">
        <title>Nocardia macrotermitis sp. nov. and Nocardia aurantia sp. nov., isolated from the gut of the fungus growing-termite Macrotermes natalensis.</title>
        <authorList>
            <person name="Christine B."/>
            <person name="Rene B."/>
        </authorList>
    </citation>
    <scope>NUCLEOTIDE SEQUENCE [LARGE SCALE GENOMIC DNA]</scope>
    <source>
        <strain evidence="2 3">DSM 102126</strain>
    </source>
</reference>
<evidence type="ECO:0000256" key="1">
    <source>
        <dbReference type="SAM" id="Phobius"/>
    </source>
</evidence>
<dbReference type="Proteomes" id="UP000431901">
    <property type="component" value="Unassembled WGS sequence"/>
</dbReference>
<dbReference type="AlphaFoldDB" id="A0A6I4WHJ4"/>
<evidence type="ECO:0000313" key="3">
    <source>
        <dbReference type="Proteomes" id="UP000431901"/>
    </source>
</evidence>
<dbReference type="RefSeq" id="WP_161104253.1">
    <property type="nucleotide sequence ID" value="NZ_JBHLYI010000004.1"/>
</dbReference>
<evidence type="ECO:0000313" key="2">
    <source>
        <dbReference type="EMBL" id="MXQ66062.1"/>
    </source>
</evidence>
<accession>A0A6I4WHJ4</accession>
<name>A0A6I4WHJ4_9ACTN</name>
<keyword evidence="1" id="KW-1133">Transmembrane helix</keyword>